<protein>
    <submittedName>
        <fullName evidence="1">Uncharacterized protein</fullName>
    </submittedName>
</protein>
<organism evidence="1 2">
    <name type="scientific">Nonomuraea purpurea</name>
    <dbReference type="NCBI Taxonomy" id="1849276"/>
    <lineage>
        <taxon>Bacteria</taxon>
        <taxon>Bacillati</taxon>
        <taxon>Actinomycetota</taxon>
        <taxon>Actinomycetes</taxon>
        <taxon>Streptosporangiales</taxon>
        <taxon>Streptosporangiaceae</taxon>
        <taxon>Nonomuraea</taxon>
    </lineage>
</organism>
<comment type="caution">
    <text evidence="1">The sequence shown here is derived from an EMBL/GenBank/DDBJ whole genome shotgun (WGS) entry which is preliminary data.</text>
</comment>
<gene>
    <name evidence="1" type="ORF">ACFOY2_34010</name>
</gene>
<keyword evidence="2" id="KW-1185">Reference proteome</keyword>
<sequence>MISILNHGTNALVRLEGDRFDLPAGIRRWPVHWDDLTIEPVADADTTPTPEYRTGISGNRQDAVLHAVLPGTSTGLCAEPVSPLPICGWSLPFAPTSRRACVRCVALLVSSS</sequence>
<dbReference type="Proteomes" id="UP001595851">
    <property type="component" value="Unassembled WGS sequence"/>
</dbReference>
<evidence type="ECO:0000313" key="1">
    <source>
        <dbReference type="EMBL" id="MFC4012292.1"/>
    </source>
</evidence>
<accession>A0ABV8GHW5</accession>
<dbReference type="EMBL" id="JBHSBI010000020">
    <property type="protein sequence ID" value="MFC4012292.1"/>
    <property type="molecule type" value="Genomic_DNA"/>
</dbReference>
<dbReference type="RefSeq" id="WP_379532209.1">
    <property type="nucleotide sequence ID" value="NZ_JBHSBI010000020.1"/>
</dbReference>
<evidence type="ECO:0000313" key="2">
    <source>
        <dbReference type="Proteomes" id="UP001595851"/>
    </source>
</evidence>
<name>A0ABV8GHW5_9ACTN</name>
<proteinExistence type="predicted"/>
<reference evidence="2" key="1">
    <citation type="journal article" date="2019" name="Int. J. Syst. Evol. Microbiol.">
        <title>The Global Catalogue of Microorganisms (GCM) 10K type strain sequencing project: providing services to taxonomists for standard genome sequencing and annotation.</title>
        <authorList>
            <consortium name="The Broad Institute Genomics Platform"/>
            <consortium name="The Broad Institute Genome Sequencing Center for Infectious Disease"/>
            <person name="Wu L."/>
            <person name="Ma J."/>
        </authorList>
    </citation>
    <scope>NUCLEOTIDE SEQUENCE [LARGE SCALE GENOMIC DNA]</scope>
    <source>
        <strain evidence="2">TBRC 1276</strain>
    </source>
</reference>